<protein>
    <submittedName>
        <fullName evidence="1">Uncharacterized protein</fullName>
    </submittedName>
</protein>
<organism evidence="1 2">
    <name type="scientific">Patella caerulea</name>
    <name type="common">Rayed Mediterranean limpet</name>
    <dbReference type="NCBI Taxonomy" id="87958"/>
    <lineage>
        <taxon>Eukaryota</taxon>
        <taxon>Metazoa</taxon>
        <taxon>Spiralia</taxon>
        <taxon>Lophotrochozoa</taxon>
        <taxon>Mollusca</taxon>
        <taxon>Gastropoda</taxon>
        <taxon>Patellogastropoda</taxon>
        <taxon>Patelloidea</taxon>
        <taxon>Patellidae</taxon>
        <taxon>Patella</taxon>
    </lineage>
</organism>
<accession>A0AAN8PN18</accession>
<sequence>MTDQKSCVSNSSFTNNNEMVFGRHFLPVRNSTHVFHTEEWKTSGTALFKPLEEDLLINVNKLDQISCVEGNYFVADESGNYSETVLGKVLHLWRYDKQGRQLYISRSLLFTNLQEYLVVQHYLQRI</sequence>
<gene>
    <name evidence="1" type="ORF">SNE40_012289</name>
</gene>
<dbReference type="Proteomes" id="UP001347796">
    <property type="component" value="Unassembled WGS sequence"/>
</dbReference>
<dbReference type="EMBL" id="JAZGQO010000008">
    <property type="protein sequence ID" value="KAK6180074.1"/>
    <property type="molecule type" value="Genomic_DNA"/>
</dbReference>
<keyword evidence="2" id="KW-1185">Reference proteome</keyword>
<dbReference type="AlphaFoldDB" id="A0AAN8PN18"/>
<evidence type="ECO:0000313" key="1">
    <source>
        <dbReference type="EMBL" id="KAK6180074.1"/>
    </source>
</evidence>
<evidence type="ECO:0000313" key="2">
    <source>
        <dbReference type="Proteomes" id="UP001347796"/>
    </source>
</evidence>
<name>A0AAN8PN18_PATCE</name>
<comment type="caution">
    <text evidence="1">The sequence shown here is derived from an EMBL/GenBank/DDBJ whole genome shotgun (WGS) entry which is preliminary data.</text>
</comment>
<proteinExistence type="predicted"/>
<reference evidence="1 2" key="1">
    <citation type="submission" date="2024-01" db="EMBL/GenBank/DDBJ databases">
        <title>The genome of the rayed Mediterranean limpet Patella caerulea (Linnaeus, 1758).</title>
        <authorList>
            <person name="Anh-Thu Weber A."/>
            <person name="Halstead-Nussloch G."/>
        </authorList>
    </citation>
    <scope>NUCLEOTIDE SEQUENCE [LARGE SCALE GENOMIC DNA]</scope>
    <source>
        <strain evidence="1">AATW-2023a</strain>
        <tissue evidence="1">Whole specimen</tissue>
    </source>
</reference>